<evidence type="ECO:0000256" key="6">
    <source>
        <dbReference type="SAM" id="Phobius"/>
    </source>
</evidence>
<evidence type="ECO:0000256" key="2">
    <source>
        <dbReference type="ARBA" id="ARBA00022475"/>
    </source>
</evidence>
<organism evidence="8 9">
    <name type="scientific">Alteracholeplasma palmae (strain ATCC 49389 / J233)</name>
    <name type="common">Acholeplasma palmae</name>
    <dbReference type="NCBI Taxonomy" id="1318466"/>
    <lineage>
        <taxon>Bacteria</taxon>
        <taxon>Bacillati</taxon>
        <taxon>Mycoplasmatota</taxon>
        <taxon>Mollicutes</taxon>
        <taxon>Acholeplasmatales</taxon>
        <taxon>Acholeplasmataceae</taxon>
        <taxon>Acholeplasma</taxon>
    </lineage>
</organism>
<evidence type="ECO:0000256" key="1">
    <source>
        <dbReference type="ARBA" id="ARBA00004651"/>
    </source>
</evidence>
<keyword evidence="2" id="KW-1003">Cell membrane</keyword>
<dbReference type="AlphaFoldDB" id="U4KKJ0"/>
<dbReference type="KEGG" id="apal:BN85405600"/>
<evidence type="ECO:0000259" key="7">
    <source>
        <dbReference type="Pfam" id="PF02706"/>
    </source>
</evidence>
<feature type="transmembrane region" description="Helical" evidence="6">
    <location>
        <begin position="23"/>
        <end position="43"/>
    </location>
</feature>
<keyword evidence="5 6" id="KW-0472">Membrane</keyword>
<feature type="domain" description="Polysaccharide chain length determinant N-terminal" evidence="7">
    <location>
        <begin position="7"/>
        <end position="43"/>
    </location>
</feature>
<keyword evidence="9" id="KW-1185">Reference proteome</keyword>
<dbReference type="RefSeq" id="WP_026657745.1">
    <property type="nucleotide sequence ID" value="NC_022538.1"/>
</dbReference>
<dbReference type="Pfam" id="PF02706">
    <property type="entry name" value="Wzz"/>
    <property type="match status" value="1"/>
</dbReference>
<evidence type="ECO:0000256" key="4">
    <source>
        <dbReference type="ARBA" id="ARBA00022989"/>
    </source>
</evidence>
<evidence type="ECO:0000256" key="5">
    <source>
        <dbReference type="ARBA" id="ARBA00023136"/>
    </source>
</evidence>
<dbReference type="GO" id="GO:0005886">
    <property type="term" value="C:plasma membrane"/>
    <property type="evidence" value="ECO:0007669"/>
    <property type="project" value="UniProtKB-SubCell"/>
</dbReference>
<dbReference type="Proteomes" id="UP000032740">
    <property type="component" value="Chromosome"/>
</dbReference>
<keyword evidence="4 6" id="KW-1133">Transmembrane helix</keyword>
<evidence type="ECO:0000313" key="9">
    <source>
        <dbReference type="Proteomes" id="UP000032740"/>
    </source>
</evidence>
<accession>U4KKJ0</accession>
<proteinExistence type="predicted"/>
<dbReference type="HOGENOM" id="CLU_684471_0_0_14"/>
<evidence type="ECO:0000256" key="3">
    <source>
        <dbReference type="ARBA" id="ARBA00022692"/>
    </source>
</evidence>
<comment type="subcellular location">
    <subcellularLocation>
        <location evidence="1">Cell membrane</location>
        <topology evidence="1">Multi-pass membrane protein</topology>
    </subcellularLocation>
</comment>
<evidence type="ECO:0000313" key="8">
    <source>
        <dbReference type="EMBL" id="CCV64137.1"/>
    </source>
</evidence>
<protein>
    <recommendedName>
        <fullName evidence="7">Polysaccharide chain length determinant N-terminal domain-containing protein</fullName>
    </recommendedName>
</protein>
<dbReference type="InterPro" id="IPR003856">
    <property type="entry name" value="LPS_length_determ_N"/>
</dbReference>
<dbReference type="STRING" id="1318466.BN85405600"/>
<sequence>MENNETQEISLLEIWNRLWKNKYLIIILTLAITIIGVGTLYFLNKDTGVATSSLEFKFLNIEQAQYPDKTPFNFRDIISKESLEKAKYSDDEFKDLDVDALSKDERTSIARNEVLNKQNEVIQVLYEIKLPVKYFKNNKELVKDYIIALSNQVIKRASDANNSLKVVNNLDSQIIENADYLDMIDLIKSQYSVLTNNYASFEAKFGDVVMNGSNIAELQAELINWYTITVKIDDLKTRLIDGRYSKDPEYKKTELKRVNFEIAQLQAERKLLSEMVKESGLTESEAIGREIVELKNAIVYLEMLKEYYNDEDKPAVAGQTDFDREITSYIEQLEKYTLEYDQFNKSVLDINTSVYYTMGTKILTVKKQYNMVLMSIVVLFLGGAVSVGAALVKEAVLNKKEN</sequence>
<gene>
    <name evidence="8" type="ORF">BN85405600</name>
</gene>
<reference evidence="8 9" key="1">
    <citation type="journal article" date="2013" name="J. Mol. Microbiol. Biotechnol.">
        <title>Analysis of the Complete Genomes of Acholeplasma brassicae , A. palmae and A. laidlawii and Their Comparison to the Obligate Parasites from ' Candidatus Phytoplasma'.</title>
        <authorList>
            <person name="Kube M."/>
            <person name="Siewert C."/>
            <person name="Migdoll A.M."/>
            <person name="Duduk B."/>
            <person name="Holz S."/>
            <person name="Rabus R."/>
            <person name="Seemuller E."/>
            <person name="Mitrovic J."/>
            <person name="Muller I."/>
            <person name="Buttner C."/>
            <person name="Reinhardt R."/>
        </authorList>
    </citation>
    <scope>NUCLEOTIDE SEQUENCE [LARGE SCALE GENOMIC DNA]</scope>
    <source>
        <strain evidence="8 9">J233</strain>
    </source>
</reference>
<dbReference type="EMBL" id="FO681347">
    <property type="protein sequence ID" value="CCV64137.1"/>
    <property type="molecule type" value="Genomic_DNA"/>
</dbReference>
<name>U4KKJ0_ALTPJ</name>
<feature type="transmembrane region" description="Helical" evidence="6">
    <location>
        <begin position="371"/>
        <end position="392"/>
    </location>
</feature>
<keyword evidence="3 6" id="KW-0812">Transmembrane</keyword>